<keyword evidence="5 7" id="KW-1133">Transmembrane helix</keyword>
<dbReference type="InterPro" id="IPR003439">
    <property type="entry name" value="ABC_transporter-like_ATP-bd"/>
</dbReference>
<dbReference type="PROSITE" id="PS50893">
    <property type="entry name" value="ABC_TRANSPORTER_2"/>
    <property type="match status" value="1"/>
</dbReference>
<dbReference type="Pfam" id="PF00664">
    <property type="entry name" value="ABC_membrane"/>
    <property type="match status" value="1"/>
</dbReference>
<feature type="transmembrane region" description="Helical" evidence="7">
    <location>
        <begin position="89"/>
        <end position="112"/>
    </location>
</feature>
<dbReference type="InterPro" id="IPR003593">
    <property type="entry name" value="AAA+_ATPase"/>
</dbReference>
<feature type="transmembrane region" description="Helical" evidence="7">
    <location>
        <begin position="20"/>
        <end position="44"/>
    </location>
</feature>
<evidence type="ECO:0000313" key="10">
    <source>
        <dbReference type="EMBL" id="MBO8475294.1"/>
    </source>
</evidence>
<protein>
    <submittedName>
        <fullName evidence="10">ABC transporter ATP-binding protein</fullName>
    </submittedName>
</protein>
<dbReference type="EMBL" id="JADIMD010000122">
    <property type="protein sequence ID" value="MBO8475294.1"/>
    <property type="molecule type" value="Genomic_DNA"/>
</dbReference>
<evidence type="ECO:0000313" key="11">
    <source>
        <dbReference type="Proteomes" id="UP000823757"/>
    </source>
</evidence>
<dbReference type="CDD" id="cd03251">
    <property type="entry name" value="ABCC_MsbA"/>
    <property type="match status" value="1"/>
</dbReference>
<feature type="transmembrane region" description="Helical" evidence="7">
    <location>
        <begin position="308"/>
        <end position="327"/>
    </location>
</feature>
<organism evidence="10 11">
    <name type="scientific">Candidatus Cryptobacteroides faecigallinarum</name>
    <dbReference type="NCBI Taxonomy" id="2840763"/>
    <lineage>
        <taxon>Bacteria</taxon>
        <taxon>Pseudomonadati</taxon>
        <taxon>Bacteroidota</taxon>
        <taxon>Bacteroidia</taxon>
        <taxon>Bacteroidales</taxon>
        <taxon>Candidatus Cryptobacteroides</taxon>
    </lineage>
</organism>
<keyword evidence="3" id="KW-0547">Nucleotide-binding</keyword>
<reference evidence="10" key="1">
    <citation type="submission" date="2020-10" db="EMBL/GenBank/DDBJ databases">
        <authorList>
            <person name="Gilroy R."/>
        </authorList>
    </citation>
    <scope>NUCLEOTIDE SEQUENCE</scope>
    <source>
        <strain evidence="10">B1-13419</strain>
    </source>
</reference>
<dbReference type="FunFam" id="3.40.50.300:FF:000218">
    <property type="entry name" value="Multidrug ABC transporter ATP-binding protein"/>
    <property type="match status" value="1"/>
</dbReference>
<feature type="domain" description="ABC transporter" evidence="8">
    <location>
        <begin position="373"/>
        <end position="607"/>
    </location>
</feature>
<evidence type="ECO:0000256" key="5">
    <source>
        <dbReference type="ARBA" id="ARBA00022989"/>
    </source>
</evidence>
<dbReference type="InterPro" id="IPR011527">
    <property type="entry name" value="ABC1_TM_dom"/>
</dbReference>
<dbReference type="Proteomes" id="UP000823757">
    <property type="component" value="Unassembled WGS sequence"/>
</dbReference>
<dbReference type="Gene3D" id="3.40.50.300">
    <property type="entry name" value="P-loop containing nucleotide triphosphate hydrolases"/>
    <property type="match status" value="1"/>
</dbReference>
<gene>
    <name evidence="10" type="ORF">IAB91_08405</name>
</gene>
<keyword evidence="6 7" id="KW-0472">Membrane</keyword>
<comment type="caution">
    <text evidence="10">The sequence shown here is derived from an EMBL/GenBank/DDBJ whole genome shotgun (WGS) entry which is preliminary data.</text>
</comment>
<dbReference type="PROSITE" id="PS00211">
    <property type="entry name" value="ABC_TRANSPORTER_1"/>
    <property type="match status" value="1"/>
</dbReference>
<dbReference type="Gene3D" id="1.20.1560.10">
    <property type="entry name" value="ABC transporter type 1, transmembrane domain"/>
    <property type="match status" value="1"/>
</dbReference>
<keyword evidence="2 7" id="KW-0812">Transmembrane</keyword>
<dbReference type="SUPFAM" id="SSF52540">
    <property type="entry name" value="P-loop containing nucleoside triphosphate hydrolases"/>
    <property type="match status" value="1"/>
</dbReference>
<accession>A0A9D9NIR6</accession>
<dbReference type="GO" id="GO:0015421">
    <property type="term" value="F:ABC-type oligopeptide transporter activity"/>
    <property type="evidence" value="ECO:0007669"/>
    <property type="project" value="TreeGrafter"/>
</dbReference>
<dbReference type="PROSITE" id="PS50929">
    <property type="entry name" value="ABC_TM1F"/>
    <property type="match status" value="1"/>
</dbReference>
<dbReference type="SUPFAM" id="SSF90123">
    <property type="entry name" value="ABC transporter transmembrane region"/>
    <property type="match status" value="1"/>
</dbReference>
<dbReference type="InterPro" id="IPR036640">
    <property type="entry name" value="ABC1_TM_sf"/>
</dbReference>
<evidence type="ECO:0000259" key="9">
    <source>
        <dbReference type="PROSITE" id="PS50929"/>
    </source>
</evidence>
<evidence type="ECO:0000256" key="7">
    <source>
        <dbReference type="SAM" id="Phobius"/>
    </source>
</evidence>
<sequence length="610" mass="68290">MKEFWKILKRFTAPYTGYLFGAVGINILSAIFNIFSFTLIIPILQILFKMDTTVYEFIPWGSEMPLKDILMNNMYYFVTIIIDKYGPSLTLLFIGIFFGIMTFLKTGCYFGSSAIMVPLRTGIVRDIRTQVYNKLLSLPLGFFSRERKGDIIARMSGDVGEIEYSITSSLDMLIKNPILIIFYFATLLFTSWELTLFTILVVPLMAWAMSAIGKQLKRESLEAQGKWSDTMSQIDETLGGLRIIKAFIAEDKMKARFLNTSNELKRANSKVFIRQALAHPVSEFLGSVMIMIVLWFGGTLILNDNASIDAPTFIFFMIILYSVLNPLKELAKAGYNIPKGMASVERVDKIMKAENNIKEKPDAKEISSFNDKIEFRNVRFSYGDGKEVIHGVDLTVPKGQTIAIVGQSGSGKSTLVDLIPRYHDVTSGELLIDGTNVKDLKIHSLRSLIGNVNQEAILFNDTIFNNIAFGVENATMEQVVAAAKIANAHDFIMEKENGYDTMIGDRGGRLSGGQRQRISIARAILKNPPILILDEATSALDTESERLVQEALDRLTSTRTTIAIAHRLSTIKNANEIYVMQDGVIVEHGKHADLIALDGYYKKLNDMQAL</sequence>
<proteinExistence type="predicted"/>
<dbReference type="InterPro" id="IPR039421">
    <property type="entry name" value="Type_1_exporter"/>
</dbReference>
<dbReference type="GO" id="GO:0005524">
    <property type="term" value="F:ATP binding"/>
    <property type="evidence" value="ECO:0007669"/>
    <property type="project" value="UniProtKB-KW"/>
</dbReference>
<evidence type="ECO:0000256" key="3">
    <source>
        <dbReference type="ARBA" id="ARBA00022741"/>
    </source>
</evidence>
<dbReference type="GO" id="GO:0005886">
    <property type="term" value="C:plasma membrane"/>
    <property type="evidence" value="ECO:0007669"/>
    <property type="project" value="UniProtKB-SubCell"/>
</dbReference>
<feature type="domain" description="ABC transmembrane type-1" evidence="9">
    <location>
        <begin position="74"/>
        <end position="339"/>
    </location>
</feature>
<name>A0A9D9NIR6_9BACT</name>
<dbReference type="CDD" id="cd18552">
    <property type="entry name" value="ABC_6TM_MsbA_like"/>
    <property type="match status" value="1"/>
</dbReference>
<dbReference type="GO" id="GO:0016887">
    <property type="term" value="F:ATP hydrolysis activity"/>
    <property type="evidence" value="ECO:0007669"/>
    <property type="project" value="InterPro"/>
</dbReference>
<evidence type="ECO:0000256" key="4">
    <source>
        <dbReference type="ARBA" id="ARBA00022840"/>
    </source>
</evidence>
<reference evidence="10" key="2">
    <citation type="journal article" date="2021" name="PeerJ">
        <title>Extensive microbial diversity within the chicken gut microbiome revealed by metagenomics and culture.</title>
        <authorList>
            <person name="Gilroy R."/>
            <person name="Ravi A."/>
            <person name="Getino M."/>
            <person name="Pursley I."/>
            <person name="Horton D.L."/>
            <person name="Alikhan N.F."/>
            <person name="Baker D."/>
            <person name="Gharbi K."/>
            <person name="Hall N."/>
            <person name="Watson M."/>
            <person name="Adriaenssens E.M."/>
            <person name="Foster-Nyarko E."/>
            <person name="Jarju S."/>
            <person name="Secka A."/>
            <person name="Antonio M."/>
            <person name="Oren A."/>
            <person name="Chaudhuri R.R."/>
            <person name="La Ragione R."/>
            <person name="Hildebrand F."/>
            <person name="Pallen M.J."/>
        </authorList>
    </citation>
    <scope>NUCLEOTIDE SEQUENCE</scope>
    <source>
        <strain evidence="10">B1-13419</strain>
    </source>
</reference>
<feature type="transmembrane region" description="Helical" evidence="7">
    <location>
        <begin position="180"/>
        <end position="208"/>
    </location>
</feature>
<evidence type="ECO:0000256" key="6">
    <source>
        <dbReference type="ARBA" id="ARBA00023136"/>
    </source>
</evidence>
<dbReference type="Pfam" id="PF00005">
    <property type="entry name" value="ABC_tran"/>
    <property type="match status" value="1"/>
</dbReference>
<dbReference type="AlphaFoldDB" id="A0A9D9NIR6"/>
<comment type="subcellular location">
    <subcellularLocation>
        <location evidence="1">Cell membrane</location>
        <topology evidence="1">Multi-pass membrane protein</topology>
    </subcellularLocation>
</comment>
<feature type="transmembrane region" description="Helical" evidence="7">
    <location>
        <begin position="284"/>
        <end position="302"/>
    </location>
</feature>
<dbReference type="PANTHER" id="PTHR43394:SF1">
    <property type="entry name" value="ATP-BINDING CASSETTE SUB-FAMILY B MEMBER 10, MITOCHONDRIAL"/>
    <property type="match status" value="1"/>
</dbReference>
<dbReference type="SMART" id="SM00382">
    <property type="entry name" value="AAA"/>
    <property type="match status" value="1"/>
</dbReference>
<dbReference type="InterPro" id="IPR027417">
    <property type="entry name" value="P-loop_NTPase"/>
</dbReference>
<dbReference type="PANTHER" id="PTHR43394">
    <property type="entry name" value="ATP-DEPENDENT PERMEASE MDL1, MITOCHONDRIAL"/>
    <property type="match status" value="1"/>
</dbReference>
<evidence type="ECO:0000256" key="2">
    <source>
        <dbReference type="ARBA" id="ARBA00022692"/>
    </source>
</evidence>
<keyword evidence="4 10" id="KW-0067">ATP-binding</keyword>
<evidence type="ECO:0000259" key="8">
    <source>
        <dbReference type="PROSITE" id="PS50893"/>
    </source>
</evidence>
<dbReference type="InterPro" id="IPR017871">
    <property type="entry name" value="ABC_transporter-like_CS"/>
</dbReference>
<evidence type="ECO:0000256" key="1">
    <source>
        <dbReference type="ARBA" id="ARBA00004651"/>
    </source>
</evidence>